<gene>
    <name evidence="1" type="ORF">FEI13_02775</name>
</gene>
<dbReference type="EMBL" id="VBUI01000003">
    <property type="protein sequence ID" value="TLF53043.1"/>
    <property type="molecule type" value="Genomic_DNA"/>
</dbReference>
<dbReference type="RefSeq" id="WP_138179308.1">
    <property type="nucleotide sequence ID" value="NZ_VBUI01000003.1"/>
</dbReference>
<comment type="caution">
    <text evidence="1">The sequence shown here is derived from an EMBL/GenBank/DDBJ whole genome shotgun (WGS) entry which is preliminary data.</text>
</comment>
<dbReference type="AlphaFoldDB" id="A0A5R8MLT5"/>
<keyword evidence="2" id="KW-1185">Reference proteome</keyword>
<evidence type="ECO:0000313" key="2">
    <source>
        <dbReference type="Proteomes" id="UP000306973"/>
    </source>
</evidence>
<accession>A0A5R8MLT5</accession>
<reference evidence="1 2" key="1">
    <citation type="journal article" date="2007" name="Int. J. Syst. Evol. Microbiol.">
        <title>Halomonas saccharevitans sp. nov., Halomonas arcis sp. nov. and Halomonas subterranea sp. nov., halophilic bacteria isolated from hypersaline environments of China.</title>
        <authorList>
            <person name="Xu X.W."/>
            <person name="Wu Y.H."/>
            <person name="Zhou Z."/>
            <person name="Wang C.S."/>
            <person name="Zhou Y.G."/>
            <person name="Zhang H.B."/>
            <person name="Wang Y."/>
            <person name="Wu M."/>
        </authorList>
    </citation>
    <scope>NUCLEOTIDE SEQUENCE [LARGE SCALE GENOMIC DNA]</scope>
    <source>
        <strain evidence="1 2">TBZ3</strain>
    </source>
</reference>
<evidence type="ECO:0000313" key="1">
    <source>
        <dbReference type="EMBL" id="TLF53043.1"/>
    </source>
</evidence>
<protein>
    <submittedName>
        <fullName evidence="1">Uncharacterized protein</fullName>
    </submittedName>
</protein>
<proteinExistence type="predicted"/>
<organism evidence="1 2">
    <name type="scientific">Halomonas urmiana</name>
    <dbReference type="NCBI Taxonomy" id="490901"/>
    <lineage>
        <taxon>Bacteria</taxon>
        <taxon>Pseudomonadati</taxon>
        <taxon>Pseudomonadota</taxon>
        <taxon>Gammaproteobacteria</taxon>
        <taxon>Oceanospirillales</taxon>
        <taxon>Halomonadaceae</taxon>
        <taxon>Halomonas</taxon>
    </lineage>
</organism>
<sequence length="65" mass="7141">MTPSRWIPLIGWLHGYRRDVLARDLPAAVLISLVGFVESVSVAQTLAPEAPQRRTCPPRSRACAS</sequence>
<dbReference type="Proteomes" id="UP000306973">
    <property type="component" value="Unassembled WGS sequence"/>
</dbReference>
<name>A0A5R8MLT5_9GAMM</name>